<evidence type="ECO:0000313" key="1">
    <source>
        <dbReference type="EMBL" id="AMQ45306.1"/>
    </source>
</evidence>
<reference evidence="1" key="1">
    <citation type="submission" date="2015-12" db="EMBL/GenBank/DDBJ databases">
        <title>Molecular Epidemiology and Plasmid Analysis of KPC-Producing Escherichia coli.</title>
        <authorList>
            <person name="Chavda K."/>
            <person name="Chen L."/>
            <person name="Kreiswirth B."/>
        </authorList>
    </citation>
    <scope>NUCLEOTIDE SEQUENCE</scope>
    <source>
        <strain evidence="1">BK28009</strain>
        <plasmid evidence="1">pBK28009</plasmid>
    </source>
</reference>
<geneLocation type="plasmid" evidence="1">
    <name>pBK28009</name>
</geneLocation>
<proteinExistence type="predicted"/>
<protein>
    <submittedName>
        <fullName evidence="1">Uncharacterized protein</fullName>
    </submittedName>
</protein>
<sequence length="34" mass="3910">MRMKSAFSLALYLHPVGTERICPIRPYPKTGFVE</sequence>
<keyword evidence="1" id="KW-0614">Plasmid</keyword>
<dbReference type="AlphaFoldDB" id="A0A142EAW8"/>
<accession>A0A142EAW8</accession>
<dbReference type="EMBL" id="KU295131">
    <property type="protein sequence ID" value="AMQ45306.1"/>
    <property type="molecule type" value="Genomic_DNA"/>
</dbReference>
<organism evidence="1">
    <name type="scientific">Escherichia coli</name>
    <dbReference type="NCBI Taxonomy" id="562"/>
    <lineage>
        <taxon>Bacteria</taxon>
        <taxon>Pseudomonadati</taxon>
        <taxon>Pseudomonadota</taxon>
        <taxon>Gammaproteobacteria</taxon>
        <taxon>Enterobacterales</taxon>
        <taxon>Enterobacteriaceae</taxon>
        <taxon>Escherichia</taxon>
    </lineage>
</organism>
<name>A0A142EAW8_ECOLX</name>